<proteinExistence type="inferred from homology"/>
<accession>A0A9P6DLA3</accession>
<evidence type="ECO:0000313" key="7">
    <source>
        <dbReference type="Proteomes" id="UP000886523"/>
    </source>
</evidence>
<evidence type="ECO:0000256" key="3">
    <source>
        <dbReference type="PROSITE-ProRule" id="PRU10133"/>
    </source>
</evidence>
<keyword evidence="4" id="KW-0547">Nucleotide-binding</keyword>
<sequence>MQASIPRPEPIKVTSGATSSVASGSVTKRLSNELMQLTMASTPGLSAFPKSDSNLFEWIATIDGPPETYYAGQRFKLSINFPETYPYVAPAVVFISPCFHPNVALPGGQICLDILKEKWSAIYSVHTILLSIQSLLGEPNNDSPLNTEAAELWTDKKGFVEQLKRYAL</sequence>
<keyword evidence="1" id="KW-0808">Transferase</keyword>
<keyword evidence="4" id="KW-0067">ATP-binding</keyword>
<comment type="caution">
    <text evidence="6">The sequence shown here is derived from an EMBL/GenBank/DDBJ whole genome shotgun (WGS) entry which is preliminary data.</text>
</comment>
<protein>
    <recommendedName>
        <fullName evidence="5">UBC core domain-containing protein</fullName>
    </recommendedName>
</protein>
<keyword evidence="7" id="KW-1185">Reference proteome</keyword>
<dbReference type="InterPro" id="IPR000608">
    <property type="entry name" value="UBC"/>
</dbReference>
<feature type="domain" description="UBC core" evidence="5">
    <location>
        <begin position="25"/>
        <end position="168"/>
    </location>
</feature>
<dbReference type="SUPFAM" id="SSF54495">
    <property type="entry name" value="UBC-like"/>
    <property type="match status" value="1"/>
</dbReference>
<evidence type="ECO:0000259" key="5">
    <source>
        <dbReference type="PROSITE" id="PS50127"/>
    </source>
</evidence>
<dbReference type="GO" id="GO:0016740">
    <property type="term" value="F:transferase activity"/>
    <property type="evidence" value="ECO:0007669"/>
    <property type="project" value="UniProtKB-KW"/>
</dbReference>
<dbReference type="SMART" id="SM00212">
    <property type="entry name" value="UBCc"/>
    <property type="match status" value="1"/>
</dbReference>
<dbReference type="Gene3D" id="3.10.110.10">
    <property type="entry name" value="Ubiquitin Conjugating Enzyme"/>
    <property type="match status" value="1"/>
</dbReference>
<name>A0A9P6DLA3_9AGAM</name>
<dbReference type="Proteomes" id="UP000886523">
    <property type="component" value="Unassembled WGS sequence"/>
</dbReference>
<dbReference type="PROSITE" id="PS50127">
    <property type="entry name" value="UBC_2"/>
    <property type="match status" value="1"/>
</dbReference>
<evidence type="ECO:0000256" key="2">
    <source>
        <dbReference type="ARBA" id="ARBA00022786"/>
    </source>
</evidence>
<dbReference type="CDD" id="cd23791">
    <property type="entry name" value="UBCc_UBE2C"/>
    <property type="match status" value="1"/>
</dbReference>
<evidence type="ECO:0000256" key="4">
    <source>
        <dbReference type="RuleBase" id="RU362109"/>
    </source>
</evidence>
<reference evidence="6" key="1">
    <citation type="journal article" date="2020" name="Nat. Commun.">
        <title>Large-scale genome sequencing of mycorrhizal fungi provides insights into the early evolution of symbiotic traits.</title>
        <authorList>
            <person name="Miyauchi S."/>
            <person name="Kiss E."/>
            <person name="Kuo A."/>
            <person name="Drula E."/>
            <person name="Kohler A."/>
            <person name="Sanchez-Garcia M."/>
            <person name="Morin E."/>
            <person name="Andreopoulos B."/>
            <person name="Barry K.W."/>
            <person name="Bonito G."/>
            <person name="Buee M."/>
            <person name="Carver A."/>
            <person name="Chen C."/>
            <person name="Cichocki N."/>
            <person name="Clum A."/>
            <person name="Culley D."/>
            <person name="Crous P.W."/>
            <person name="Fauchery L."/>
            <person name="Girlanda M."/>
            <person name="Hayes R.D."/>
            <person name="Keri Z."/>
            <person name="LaButti K."/>
            <person name="Lipzen A."/>
            <person name="Lombard V."/>
            <person name="Magnuson J."/>
            <person name="Maillard F."/>
            <person name="Murat C."/>
            <person name="Nolan M."/>
            <person name="Ohm R.A."/>
            <person name="Pangilinan J."/>
            <person name="Pereira M.F."/>
            <person name="Perotto S."/>
            <person name="Peter M."/>
            <person name="Pfister S."/>
            <person name="Riley R."/>
            <person name="Sitrit Y."/>
            <person name="Stielow J.B."/>
            <person name="Szollosi G."/>
            <person name="Zifcakova L."/>
            <person name="Stursova M."/>
            <person name="Spatafora J.W."/>
            <person name="Tedersoo L."/>
            <person name="Vaario L.M."/>
            <person name="Yamada A."/>
            <person name="Yan M."/>
            <person name="Wang P."/>
            <person name="Xu J."/>
            <person name="Bruns T."/>
            <person name="Baldrian P."/>
            <person name="Vilgalys R."/>
            <person name="Dunand C."/>
            <person name="Henrissat B."/>
            <person name="Grigoriev I.V."/>
            <person name="Hibbett D."/>
            <person name="Nagy L.G."/>
            <person name="Martin F.M."/>
        </authorList>
    </citation>
    <scope>NUCLEOTIDE SEQUENCE</scope>
    <source>
        <strain evidence="6">UP504</strain>
    </source>
</reference>
<dbReference type="InterPro" id="IPR016135">
    <property type="entry name" value="UBQ-conjugating_enzyme/RWD"/>
</dbReference>
<evidence type="ECO:0000313" key="6">
    <source>
        <dbReference type="EMBL" id="KAF9505687.1"/>
    </source>
</evidence>
<organism evidence="6 7">
    <name type="scientific">Hydnum rufescens UP504</name>
    <dbReference type="NCBI Taxonomy" id="1448309"/>
    <lineage>
        <taxon>Eukaryota</taxon>
        <taxon>Fungi</taxon>
        <taxon>Dikarya</taxon>
        <taxon>Basidiomycota</taxon>
        <taxon>Agaricomycotina</taxon>
        <taxon>Agaricomycetes</taxon>
        <taxon>Cantharellales</taxon>
        <taxon>Hydnaceae</taxon>
        <taxon>Hydnum</taxon>
    </lineage>
</organism>
<evidence type="ECO:0000256" key="1">
    <source>
        <dbReference type="ARBA" id="ARBA00022679"/>
    </source>
</evidence>
<dbReference type="PANTHER" id="PTHR24067">
    <property type="entry name" value="UBIQUITIN-CONJUGATING ENZYME E2"/>
    <property type="match status" value="1"/>
</dbReference>
<dbReference type="InterPro" id="IPR023313">
    <property type="entry name" value="UBQ-conjugating_AS"/>
</dbReference>
<dbReference type="OrthoDB" id="9973183at2759"/>
<gene>
    <name evidence="6" type="ORF">BS47DRAFT_1334253</name>
</gene>
<dbReference type="EMBL" id="MU129141">
    <property type="protein sequence ID" value="KAF9505687.1"/>
    <property type="molecule type" value="Genomic_DNA"/>
</dbReference>
<dbReference type="AlphaFoldDB" id="A0A9P6DLA3"/>
<keyword evidence="2 4" id="KW-0833">Ubl conjugation pathway</keyword>
<comment type="similarity">
    <text evidence="4">Belongs to the ubiquitin-conjugating enzyme family.</text>
</comment>
<feature type="active site" description="Glycyl thioester intermediate" evidence="3">
    <location>
        <position position="111"/>
    </location>
</feature>
<dbReference type="PROSITE" id="PS00183">
    <property type="entry name" value="UBC_1"/>
    <property type="match status" value="1"/>
</dbReference>
<dbReference type="InterPro" id="IPR050113">
    <property type="entry name" value="Ub_conjugating_enzyme"/>
</dbReference>
<dbReference type="Pfam" id="PF00179">
    <property type="entry name" value="UQ_con"/>
    <property type="match status" value="1"/>
</dbReference>
<dbReference type="GO" id="GO:0005524">
    <property type="term" value="F:ATP binding"/>
    <property type="evidence" value="ECO:0007669"/>
    <property type="project" value="UniProtKB-UniRule"/>
</dbReference>